<keyword evidence="9" id="KW-0460">Magnesium</keyword>
<accession>C3XBA3</accession>
<dbReference type="GO" id="GO:0005524">
    <property type="term" value="F:ATP binding"/>
    <property type="evidence" value="ECO:0007669"/>
    <property type="project" value="UniProtKB-KW"/>
</dbReference>
<evidence type="ECO:0000256" key="1">
    <source>
        <dbReference type="ARBA" id="ARBA00004496"/>
    </source>
</evidence>
<proteinExistence type="inferred from homology"/>
<keyword evidence="11" id="KW-0378">Hydrolase</keyword>
<dbReference type="STRING" id="847.BRW83_0593"/>
<dbReference type="Gene3D" id="3.40.50.300">
    <property type="entry name" value="P-loop containing nucleotide triphosphate hydrolases"/>
    <property type="match status" value="1"/>
</dbReference>
<organism evidence="11 12">
    <name type="scientific">Oxalobacter formigenes OXCC13</name>
    <dbReference type="NCBI Taxonomy" id="556269"/>
    <lineage>
        <taxon>Bacteria</taxon>
        <taxon>Pseudomonadati</taxon>
        <taxon>Pseudomonadota</taxon>
        <taxon>Betaproteobacteria</taxon>
        <taxon>Burkholderiales</taxon>
        <taxon>Oxalobacteraceae</taxon>
        <taxon>Oxalobacter</taxon>
    </lineage>
</organism>
<dbReference type="EMBL" id="GG658170">
    <property type="protein sequence ID" value="EEO30478.1"/>
    <property type="molecule type" value="Genomic_DNA"/>
</dbReference>
<evidence type="ECO:0000256" key="2">
    <source>
        <dbReference type="ARBA" id="ARBA00007599"/>
    </source>
</evidence>
<name>C3XBA3_OXAFO</name>
<protein>
    <recommendedName>
        <fullName evidence="3">tRNA threonylcarbamoyladenosine biosynthesis protein TsaE</fullName>
    </recommendedName>
    <alternativeName>
        <fullName evidence="10">t(6)A37 threonylcarbamoyladenosine biosynthesis protein TsaE</fullName>
    </alternativeName>
</protein>
<dbReference type="GO" id="GO:0005737">
    <property type="term" value="C:cytoplasm"/>
    <property type="evidence" value="ECO:0007669"/>
    <property type="project" value="UniProtKB-SubCell"/>
</dbReference>
<dbReference type="GO" id="GO:0002949">
    <property type="term" value="P:tRNA threonylcarbamoyladenosine modification"/>
    <property type="evidence" value="ECO:0007669"/>
    <property type="project" value="InterPro"/>
</dbReference>
<keyword evidence="4" id="KW-0963">Cytoplasm</keyword>
<evidence type="ECO:0000256" key="5">
    <source>
        <dbReference type="ARBA" id="ARBA00022694"/>
    </source>
</evidence>
<keyword evidence="7" id="KW-0547">Nucleotide-binding</keyword>
<sequence length="161" mass="18145">MQQLTFYLNDESDTCELGKSLARVLESGLKIYLHGDLGSGKTTLTRALLKEAGHTGKVKSPTYTLVEPYVIELNGHTVDLLHFDLYRMSCPEEFLEAGFRDHFNEETVCFIEWAEKAESALPAADIDVSFEISGDGRTVELRSLSEKGFRCLENLRFVPHQ</sequence>
<keyword evidence="12" id="KW-1185">Reference proteome</keyword>
<keyword evidence="6" id="KW-0479">Metal-binding</keyword>
<evidence type="ECO:0000313" key="12">
    <source>
        <dbReference type="Proteomes" id="UP000005089"/>
    </source>
</evidence>
<dbReference type="Proteomes" id="UP000005089">
    <property type="component" value="Unassembled WGS sequence"/>
</dbReference>
<dbReference type="HOGENOM" id="CLU_087829_2_2_4"/>
<evidence type="ECO:0000256" key="6">
    <source>
        <dbReference type="ARBA" id="ARBA00022723"/>
    </source>
</evidence>
<dbReference type="PANTHER" id="PTHR33540">
    <property type="entry name" value="TRNA THREONYLCARBAMOYLADENOSINE BIOSYNTHESIS PROTEIN TSAE"/>
    <property type="match status" value="1"/>
</dbReference>
<evidence type="ECO:0000256" key="9">
    <source>
        <dbReference type="ARBA" id="ARBA00022842"/>
    </source>
</evidence>
<dbReference type="AlphaFoldDB" id="C3XBA3"/>
<evidence type="ECO:0000256" key="10">
    <source>
        <dbReference type="ARBA" id="ARBA00032441"/>
    </source>
</evidence>
<dbReference type="PANTHER" id="PTHR33540:SF2">
    <property type="entry name" value="TRNA THREONYLCARBAMOYLADENOSINE BIOSYNTHESIS PROTEIN TSAE"/>
    <property type="match status" value="1"/>
</dbReference>
<gene>
    <name evidence="11" type="ORF">OFBG_01507</name>
</gene>
<dbReference type="RefSeq" id="WP_005881668.1">
    <property type="nucleotide sequence ID" value="NZ_CP019430.1"/>
</dbReference>
<evidence type="ECO:0000313" key="11">
    <source>
        <dbReference type="EMBL" id="EEO30478.1"/>
    </source>
</evidence>
<dbReference type="GO" id="GO:0016787">
    <property type="term" value="F:hydrolase activity"/>
    <property type="evidence" value="ECO:0007669"/>
    <property type="project" value="UniProtKB-KW"/>
</dbReference>
<evidence type="ECO:0000256" key="4">
    <source>
        <dbReference type="ARBA" id="ARBA00022490"/>
    </source>
</evidence>
<dbReference type="GeneID" id="77134500"/>
<dbReference type="SUPFAM" id="SSF52540">
    <property type="entry name" value="P-loop containing nucleoside triphosphate hydrolases"/>
    <property type="match status" value="1"/>
</dbReference>
<keyword evidence="8" id="KW-0067">ATP-binding</keyword>
<dbReference type="NCBIfam" id="TIGR00150">
    <property type="entry name" value="T6A_YjeE"/>
    <property type="match status" value="1"/>
</dbReference>
<dbReference type="OrthoDB" id="9800307at2"/>
<dbReference type="eggNOG" id="COG0802">
    <property type="taxonomic scope" value="Bacteria"/>
</dbReference>
<dbReference type="InterPro" id="IPR003442">
    <property type="entry name" value="T6A_TsaE"/>
</dbReference>
<dbReference type="Pfam" id="PF02367">
    <property type="entry name" value="TsaE"/>
    <property type="match status" value="1"/>
</dbReference>
<keyword evidence="5" id="KW-0819">tRNA processing</keyword>
<reference evidence="11 12" key="1">
    <citation type="submission" date="2009-02" db="EMBL/GenBank/DDBJ databases">
        <title>The Genome Sequence of Oxalobacter formigenes OXCC13.</title>
        <authorList>
            <consortium name="The Broad Institute Genome Sequencing Platform"/>
            <person name="Ward D."/>
            <person name="Young S.K."/>
            <person name="Kodira C.D."/>
            <person name="Zeng Q."/>
            <person name="Koehrsen M."/>
            <person name="Alvarado L."/>
            <person name="Berlin A."/>
            <person name="Borenstein D."/>
            <person name="Chen Z."/>
            <person name="Engels R."/>
            <person name="Freedman E."/>
            <person name="Gellesch M."/>
            <person name="Goldberg J."/>
            <person name="Griggs A."/>
            <person name="Gujja S."/>
            <person name="Heiman D."/>
            <person name="Hepburn T."/>
            <person name="Howarth C."/>
            <person name="Jen D."/>
            <person name="Larson L."/>
            <person name="Lewis B."/>
            <person name="Mehta T."/>
            <person name="Park D."/>
            <person name="Pearson M."/>
            <person name="Roberts A."/>
            <person name="Saif S."/>
            <person name="Shea T."/>
            <person name="Shenoy N."/>
            <person name="Sisk P."/>
            <person name="Stolte C."/>
            <person name="Sykes S."/>
            <person name="Walk T."/>
            <person name="White J."/>
            <person name="Yandava C."/>
            <person name="Allison M.J."/>
            <person name="Lander E."/>
            <person name="Nusbaum C."/>
            <person name="Galagan J."/>
            <person name="Birren B."/>
        </authorList>
    </citation>
    <scope>NUCLEOTIDE SEQUENCE [LARGE SCALE GENOMIC DNA]</scope>
    <source>
        <strain evidence="11 12">OXCC13</strain>
    </source>
</reference>
<dbReference type="InterPro" id="IPR027417">
    <property type="entry name" value="P-loop_NTPase"/>
</dbReference>
<evidence type="ECO:0000256" key="8">
    <source>
        <dbReference type="ARBA" id="ARBA00022840"/>
    </source>
</evidence>
<evidence type="ECO:0000256" key="7">
    <source>
        <dbReference type="ARBA" id="ARBA00022741"/>
    </source>
</evidence>
<evidence type="ECO:0000256" key="3">
    <source>
        <dbReference type="ARBA" id="ARBA00019010"/>
    </source>
</evidence>
<dbReference type="GO" id="GO:0046872">
    <property type="term" value="F:metal ion binding"/>
    <property type="evidence" value="ECO:0007669"/>
    <property type="project" value="UniProtKB-KW"/>
</dbReference>
<comment type="similarity">
    <text evidence="2">Belongs to the TsaE family.</text>
</comment>
<comment type="subcellular location">
    <subcellularLocation>
        <location evidence="1">Cytoplasm</location>
    </subcellularLocation>
</comment>